<dbReference type="InterPro" id="IPR013087">
    <property type="entry name" value="Znf_C2H2_type"/>
</dbReference>
<keyword evidence="3 6" id="KW-0863">Zinc-finger</keyword>
<keyword evidence="11" id="KW-1185">Reference proteome</keyword>
<reference evidence="10" key="2">
    <citation type="submission" date="2020-11" db="EMBL/GenBank/DDBJ databases">
        <title>The chromosome-scale genome resource for two endophytic Fusarium species: F. culmorum and F. pseudograminearum.</title>
        <authorList>
            <person name="Yuan Z."/>
        </authorList>
    </citation>
    <scope>NUCLEOTIDE SEQUENCE</scope>
    <source>
        <strain evidence="10">Class2-1B</strain>
    </source>
</reference>
<feature type="compositionally biased region" description="Low complexity" evidence="7">
    <location>
        <begin position="139"/>
        <end position="149"/>
    </location>
</feature>
<evidence type="ECO:0000313" key="11">
    <source>
        <dbReference type="Proteomes" id="UP000241587"/>
    </source>
</evidence>
<evidence type="ECO:0000259" key="8">
    <source>
        <dbReference type="PROSITE" id="PS50157"/>
    </source>
</evidence>
<dbReference type="FunFam" id="3.30.160.60:FF:000446">
    <property type="entry name" value="Zinc finger protein"/>
    <property type="match status" value="1"/>
</dbReference>
<dbReference type="FunFam" id="3.30.160.60:FF:000557">
    <property type="entry name" value="zinc finger and SCAN domain-containing protein 29"/>
    <property type="match status" value="1"/>
</dbReference>
<evidence type="ECO:0000256" key="7">
    <source>
        <dbReference type="SAM" id="MobiDB-lite"/>
    </source>
</evidence>
<name>A0A2T4H8Z6_FUSCU</name>
<dbReference type="Pfam" id="PF00096">
    <property type="entry name" value="zf-C2H2"/>
    <property type="match status" value="4"/>
</dbReference>
<dbReference type="PROSITE" id="PS00028">
    <property type="entry name" value="ZINC_FINGER_C2H2_1"/>
    <property type="match status" value="4"/>
</dbReference>
<feature type="domain" description="C2H2-type" evidence="8">
    <location>
        <begin position="577"/>
        <end position="604"/>
    </location>
</feature>
<organism evidence="9 11">
    <name type="scientific">Fusarium culmorum</name>
    <dbReference type="NCBI Taxonomy" id="5516"/>
    <lineage>
        <taxon>Eukaryota</taxon>
        <taxon>Fungi</taxon>
        <taxon>Dikarya</taxon>
        <taxon>Ascomycota</taxon>
        <taxon>Pezizomycotina</taxon>
        <taxon>Sordariomycetes</taxon>
        <taxon>Hypocreomycetidae</taxon>
        <taxon>Hypocreales</taxon>
        <taxon>Nectriaceae</taxon>
        <taxon>Fusarium</taxon>
    </lineage>
</organism>
<dbReference type="Gene3D" id="3.30.160.60">
    <property type="entry name" value="Classic Zinc Finger"/>
    <property type="match status" value="5"/>
</dbReference>
<dbReference type="GO" id="GO:0000981">
    <property type="term" value="F:DNA-binding transcription factor activity, RNA polymerase II-specific"/>
    <property type="evidence" value="ECO:0007669"/>
    <property type="project" value="UniProtKB-ARBA"/>
</dbReference>
<dbReference type="OMA" id="DCTSACG"/>
<accession>A0A2T4H8Z6</accession>
<feature type="region of interest" description="Disordered" evidence="7">
    <location>
        <begin position="84"/>
        <end position="164"/>
    </location>
</feature>
<dbReference type="PANTHER" id="PTHR14003:SF19">
    <property type="entry name" value="YY2 TRANSCRIPTION FACTOR"/>
    <property type="match status" value="1"/>
</dbReference>
<dbReference type="GO" id="GO:0000785">
    <property type="term" value="C:chromatin"/>
    <property type="evidence" value="ECO:0007669"/>
    <property type="project" value="TreeGrafter"/>
</dbReference>
<reference evidence="9 11" key="1">
    <citation type="submission" date="2018-02" db="EMBL/GenBank/DDBJ databases">
        <title>Fusarium culmorum secondary metabolites in fungal-bacterial-plant interactions.</title>
        <authorList>
            <person name="Schmidt R."/>
        </authorList>
    </citation>
    <scope>NUCLEOTIDE SEQUENCE [LARGE SCALE GENOMIC DNA]</scope>
    <source>
        <strain evidence="9 11">PV</strain>
    </source>
</reference>
<dbReference type="SMART" id="SM00355">
    <property type="entry name" value="ZnF_C2H2"/>
    <property type="match status" value="6"/>
</dbReference>
<dbReference type="Proteomes" id="UP000663297">
    <property type="component" value="Chromosome 4"/>
</dbReference>
<dbReference type="PANTHER" id="PTHR14003">
    <property type="entry name" value="TRANSCRIPTIONAL REPRESSOR PROTEIN YY"/>
    <property type="match status" value="1"/>
</dbReference>
<feature type="domain" description="C2H2-type" evidence="8">
    <location>
        <begin position="605"/>
        <end position="632"/>
    </location>
</feature>
<feature type="domain" description="C2H2-type" evidence="8">
    <location>
        <begin position="547"/>
        <end position="576"/>
    </location>
</feature>
<feature type="domain" description="C2H2-type" evidence="8">
    <location>
        <begin position="519"/>
        <end position="546"/>
    </location>
</feature>
<keyword evidence="4" id="KW-0862">Zinc</keyword>
<dbReference type="Proteomes" id="UP000241587">
    <property type="component" value="Unassembled WGS sequence"/>
</dbReference>
<dbReference type="AlphaFoldDB" id="A0A2T4H8Z6"/>
<dbReference type="EMBL" id="CP064750">
    <property type="protein sequence ID" value="QPC66764.1"/>
    <property type="molecule type" value="Genomic_DNA"/>
</dbReference>
<dbReference type="InterPro" id="IPR036236">
    <property type="entry name" value="Znf_C2H2_sf"/>
</dbReference>
<keyword evidence="2" id="KW-0677">Repeat</keyword>
<dbReference type="PROSITE" id="PS50157">
    <property type="entry name" value="ZINC_FINGER_C2H2_2"/>
    <property type="match status" value="5"/>
</dbReference>
<dbReference type="GO" id="GO:0008270">
    <property type="term" value="F:zinc ion binding"/>
    <property type="evidence" value="ECO:0007669"/>
    <property type="project" value="UniProtKB-KW"/>
</dbReference>
<evidence type="ECO:0000256" key="1">
    <source>
        <dbReference type="ARBA" id="ARBA00022723"/>
    </source>
</evidence>
<evidence type="ECO:0000256" key="3">
    <source>
        <dbReference type="ARBA" id="ARBA00022771"/>
    </source>
</evidence>
<sequence>MDHSHSTAFAAHYLQPTSFDPEKVDYGFDSMLGHDTCLTHGLDSLGTCNNTENACLDQRCFDHYGKTSAAKNVLEIGLDLKAGTDKASHRNEQANNPRPSRAKTRSQSSISASPVKMSAAATRASAHRQKRKRQSEQLQNHQHQQNQHQHQMDYHQTSNIHQHSPHFLHGQNLQQHIEPTAALQTVNENLHHNFQMPFLNGHHPSFGGDLQQHGGVFAHPSPYGRWPQAVAPSWANMMNQATIANCMQMSWPTHTGCNEAASADCTSACGDNKCWSQCGDGDDPDCCFDTSCTEIDFSQAPCCFEPTCAALKPCLDSSCQEAAIPCNDLHCVGTTVSTTPASVSVTTPSAEPEPMVNAILSPEEPSRDVSFDIGSAIAQNFGFAHDLGHSFTDDLNHHDANLNSDHNGSGLNQNAVFSMSSHSPTPKTELPDNQSMNDETDFTCRWLCEDGILCSKTFGGNKELQDHCKSEHVKNLKKGEYGFCCTWYGCIRPGPFSQKSKLERHMQTHTGSTPIDKPVKCDICGIMLSAKQSLEQHMRTHSGEKPWKCEHEGCGARFKQQSALTMHMRTHTGEKPLMCEICGKRFGESSNLSKHRRTHNVRGSHVCEHCGKDFHRLDQLRRHLQTHLPDGSRKSSKSS</sequence>
<dbReference type="GO" id="GO:0005667">
    <property type="term" value="C:transcription regulator complex"/>
    <property type="evidence" value="ECO:0007669"/>
    <property type="project" value="TreeGrafter"/>
</dbReference>
<evidence type="ECO:0000256" key="5">
    <source>
        <dbReference type="ARBA" id="ARBA00044085"/>
    </source>
</evidence>
<evidence type="ECO:0000256" key="4">
    <source>
        <dbReference type="ARBA" id="ARBA00022833"/>
    </source>
</evidence>
<proteinExistence type="predicted"/>
<dbReference type="GO" id="GO:0000978">
    <property type="term" value="F:RNA polymerase II cis-regulatory region sequence-specific DNA binding"/>
    <property type="evidence" value="ECO:0007669"/>
    <property type="project" value="TreeGrafter"/>
</dbReference>
<dbReference type="OrthoDB" id="3437960at2759"/>
<keyword evidence="1" id="KW-0479">Metal-binding</keyword>
<evidence type="ECO:0000313" key="10">
    <source>
        <dbReference type="EMBL" id="QPC66764.1"/>
    </source>
</evidence>
<evidence type="ECO:0000313" key="9">
    <source>
        <dbReference type="EMBL" id="PTD12273.1"/>
    </source>
</evidence>
<feature type="domain" description="C2H2-type" evidence="8">
    <location>
        <begin position="483"/>
        <end position="514"/>
    </location>
</feature>
<dbReference type="EMBL" id="PVEM01000001">
    <property type="protein sequence ID" value="PTD12273.1"/>
    <property type="molecule type" value="Genomic_DNA"/>
</dbReference>
<feature type="region of interest" description="Disordered" evidence="7">
    <location>
        <begin position="402"/>
        <end position="435"/>
    </location>
</feature>
<dbReference type="SUPFAM" id="SSF57667">
    <property type="entry name" value="beta-beta-alpha zinc fingers"/>
    <property type="match status" value="3"/>
</dbReference>
<evidence type="ECO:0000256" key="2">
    <source>
        <dbReference type="ARBA" id="ARBA00022737"/>
    </source>
</evidence>
<gene>
    <name evidence="9" type="ORF">FCULG_00003707</name>
    <name evidence="10" type="ORF">HYE67_008995</name>
</gene>
<dbReference type="FunFam" id="3.30.160.60:FF:000125">
    <property type="entry name" value="Putative zinc finger protein 143"/>
    <property type="match status" value="1"/>
</dbReference>
<protein>
    <recommendedName>
        <fullName evidence="5">C2H2 type master regulator of conidiophore development brlA</fullName>
    </recommendedName>
</protein>
<evidence type="ECO:0000256" key="6">
    <source>
        <dbReference type="PROSITE-ProRule" id="PRU00042"/>
    </source>
</evidence>